<proteinExistence type="predicted"/>
<organism evidence="1 2">
    <name type="scientific">Characodon lateralis</name>
    <dbReference type="NCBI Taxonomy" id="208331"/>
    <lineage>
        <taxon>Eukaryota</taxon>
        <taxon>Metazoa</taxon>
        <taxon>Chordata</taxon>
        <taxon>Craniata</taxon>
        <taxon>Vertebrata</taxon>
        <taxon>Euteleostomi</taxon>
        <taxon>Actinopterygii</taxon>
        <taxon>Neopterygii</taxon>
        <taxon>Teleostei</taxon>
        <taxon>Neoteleostei</taxon>
        <taxon>Acanthomorphata</taxon>
        <taxon>Ovalentaria</taxon>
        <taxon>Atherinomorphae</taxon>
        <taxon>Cyprinodontiformes</taxon>
        <taxon>Goodeidae</taxon>
        <taxon>Characodon</taxon>
    </lineage>
</organism>
<accession>A0ABU7CR32</accession>
<dbReference type="EMBL" id="JAHUTJ010000974">
    <property type="protein sequence ID" value="MED6264315.1"/>
    <property type="molecule type" value="Genomic_DNA"/>
</dbReference>
<protein>
    <submittedName>
        <fullName evidence="1">Uncharacterized protein</fullName>
    </submittedName>
</protein>
<reference evidence="1 2" key="1">
    <citation type="submission" date="2021-06" db="EMBL/GenBank/DDBJ databases">
        <authorList>
            <person name="Palmer J.M."/>
        </authorList>
    </citation>
    <scope>NUCLEOTIDE SEQUENCE [LARGE SCALE GENOMIC DNA]</scope>
    <source>
        <strain evidence="1 2">CL_MEX2019</strain>
        <tissue evidence="1">Muscle</tissue>
    </source>
</reference>
<comment type="caution">
    <text evidence="1">The sequence shown here is derived from an EMBL/GenBank/DDBJ whole genome shotgun (WGS) entry which is preliminary data.</text>
</comment>
<evidence type="ECO:0000313" key="2">
    <source>
        <dbReference type="Proteomes" id="UP001352852"/>
    </source>
</evidence>
<dbReference type="Proteomes" id="UP001352852">
    <property type="component" value="Unassembled WGS sequence"/>
</dbReference>
<gene>
    <name evidence="1" type="ORF">CHARACLAT_013508</name>
</gene>
<name>A0ABU7CR32_9TELE</name>
<sequence>MTCTIVQLTGRNSSAPRQMVGLMLELSTHHEVFQFTEEQKQPLDWCRNQEPRTDESRHQLQVTSGTDAGTLILQCCARDILHQLQQTTHVQDRSSLRPTRS</sequence>
<evidence type="ECO:0000313" key="1">
    <source>
        <dbReference type="EMBL" id="MED6264315.1"/>
    </source>
</evidence>
<keyword evidence="2" id="KW-1185">Reference proteome</keyword>